<reference evidence="1" key="1">
    <citation type="submission" date="2010-07" db="EMBL/GenBank/DDBJ databases">
        <title>Gene structure and function analysis of the virulence-related plasmid pVH1 from Vibrio harveyi VIB645.</title>
        <authorList>
            <person name="Hou X."/>
            <person name="Sun J."/>
            <person name="Sun B."/>
            <person name="Liu J."/>
            <person name="Zhang X."/>
        </authorList>
    </citation>
    <scope>NUCLEOTIDE SEQUENCE</scope>
    <source>
        <strain evidence="1">VIB645</strain>
        <plasmid evidence="1">pVH1</plasmid>
    </source>
</reference>
<organism evidence="1">
    <name type="scientific">Vibrio harveyi</name>
    <name type="common">Beneckea harveyi</name>
    <dbReference type="NCBI Taxonomy" id="669"/>
    <lineage>
        <taxon>Bacteria</taxon>
        <taxon>Pseudomonadati</taxon>
        <taxon>Pseudomonadota</taxon>
        <taxon>Gammaproteobacteria</taxon>
        <taxon>Vibrionales</taxon>
        <taxon>Vibrionaceae</taxon>
        <taxon>Vibrio</taxon>
    </lineage>
</organism>
<name>E5G5H8_VIBHA</name>
<proteinExistence type="predicted"/>
<protein>
    <submittedName>
        <fullName evidence="1">Putative TonB-dependent outer membrane receptor protein</fullName>
    </submittedName>
</protein>
<sequence>MFLWTLPLRLVAIPIVFYYGVDELHPSPIFYQSHSFEGYRSISSRNENASQAFNIWQKAVINFQNDSGRFGERKMPLSDRLLRLPSMEPKSGIKFVNLTYDP</sequence>
<dbReference type="AlphaFoldDB" id="E5G5H8"/>
<evidence type="ECO:0000313" key="1">
    <source>
        <dbReference type="EMBL" id="ADQ53907.1"/>
    </source>
</evidence>
<accession>E5G5H8</accession>
<keyword evidence="1" id="KW-0614">Plasmid</keyword>
<keyword evidence="1" id="KW-0675">Receptor</keyword>
<dbReference type="EMBL" id="HM752251">
    <property type="protein sequence ID" value="ADQ53907.1"/>
    <property type="molecule type" value="Genomic_DNA"/>
</dbReference>
<geneLocation type="plasmid" evidence="1">
    <name>pVH1</name>
</geneLocation>